<sequence>MLRRKRSVSFGGFGWYVAHVERHHLSDVWKYLSARCPECLRCPLVVISGCQHVCVRVDKSTISALRTR</sequence>
<reference evidence="1 2" key="1">
    <citation type="journal article" date="2019" name="Sci. Data">
        <title>Hybrid genome assembly and annotation of Danionella translucida.</title>
        <authorList>
            <person name="Kadobianskyi M."/>
            <person name="Schulze L."/>
            <person name="Schuelke M."/>
            <person name="Judkewitz B."/>
        </authorList>
    </citation>
    <scope>NUCLEOTIDE SEQUENCE [LARGE SCALE GENOMIC DNA]</scope>
    <source>
        <strain evidence="1 2">Bolton</strain>
    </source>
</reference>
<accession>A0A553PEA5</accession>
<organism evidence="1 2">
    <name type="scientific">Danionella cerebrum</name>
    <dbReference type="NCBI Taxonomy" id="2873325"/>
    <lineage>
        <taxon>Eukaryota</taxon>
        <taxon>Metazoa</taxon>
        <taxon>Chordata</taxon>
        <taxon>Craniata</taxon>
        <taxon>Vertebrata</taxon>
        <taxon>Euteleostomi</taxon>
        <taxon>Actinopterygii</taxon>
        <taxon>Neopterygii</taxon>
        <taxon>Teleostei</taxon>
        <taxon>Ostariophysi</taxon>
        <taxon>Cypriniformes</taxon>
        <taxon>Danionidae</taxon>
        <taxon>Danioninae</taxon>
        <taxon>Danionella</taxon>
    </lineage>
</organism>
<name>A0A553PEA5_9TELE</name>
<comment type="caution">
    <text evidence="1">The sequence shown here is derived from an EMBL/GenBank/DDBJ whole genome shotgun (WGS) entry which is preliminary data.</text>
</comment>
<keyword evidence="2" id="KW-1185">Reference proteome</keyword>
<dbReference type="AlphaFoldDB" id="A0A553PEA5"/>
<proteinExistence type="predicted"/>
<protein>
    <submittedName>
        <fullName evidence="1">Uncharacterized protein</fullName>
    </submittedName>
</protein>
<dbReference type="Proteomes" id="UP000316079">
    <property type="component" value="Unassembled WGS sequence"/>
</dbReference>
<dbReference type="EMBL" id="SRMA01026708">
    <property type="protein sequence ID" value="TRY76013.1"/>
    <property type="molecule type" value="Genomic_DNA"/>
</dbReference>
<gene>
    <name evidence="1" type="ORF">DNTS_010911</name>
</gene>
<evidence type="ECO:0000313" key="1">
    <source>
        <dbReference type="EMBL" id="TRY76013.1"/>
    </source>
</evidence>
<evidence type="ECO:0000313" key="2">
    <source>
        <dbReference type="Proteomes" id="UP000316079"/>
    </source>
</evidence>